<dbReference type="Proteomes" id="UP001530315">
    <property type="component" value="Unassembled WGS sequence"/>
</dbReference>
<evidence type="ECO:0000256" key="2">
    <source>
        <dbReference type="SAM" id="Phobius"/>
    </source>
</evidence>
<feature type="transmembrane region" description="Helical" evidence="2">
    <location>
        <begin position="20"/>
        <end position="42"/>
    </location>
</feature>
<feature type="region of interest" description="Disordered" evidence="1">
    <location>
        <begin position="228"/>
        <end position="262"/>
    </location>
</feature>
<gene>
    <name evidence="3" type="ORF">ACHAW5_004932</name>
</gene>
<proteinExistence type="predicted"/>
<evidence type="ECO:0000313" key="3">
    <source>
        <dbReference type="EMBL" id="KAL3772094.1"/>
    </source>
</evidence>
<reference evidence="3 4" key="1">
    <citation type="submission" date="2024-10" db="EMBL/GenBank/DDBJ databases">
        <title>Updated reference genomes for cyclostephanoid diatoms.</title>
        <authorList>
            <person name="Roberts W.R."/>
            <person name="Alverson A.J."/>
        </authorList>
    </citation>
    <scope>NUCLEOTIDE SEQUENCE [LARGE SCALE GENOMIC DNA]</scope>
    <source>
        <strain evidence="3 4">AJA276-08</strain>
    </source>
</reference>
<protein>
    <submittedName>
        <fullName evidence="3">Uncharacterized protein</fullName>
    </submittedName>
</protein>
<keyword evidence="2" id="KW-1133">Transmembrane helix</keyword>
<organism evidence="3 4">
    <name type="scientific">Stephanodiscus triporus</name>
    <dbReference type="NCBI Taxonomy" id="2934178"/>
    <lineage>
        <taxon>Eukaryota</taxon>
        <taxon>Sar</taxon>
        <taxon>Stramenopiles</taxon>
        <taxon>Ochrophyta</taxon>
        <taxon>Bacillariophyta</taxon>
        <taxon>Coscinodiscophyceae</taxon>
        <taxon>Thalassiosirophycidae</taxon>
        <taxon>Stephanodiscales</taxon>
        <taxon>Stephanodiscaceae</taxon>
        <taxon>Stephanodiscus</taxon>
    </lineage>
</organism>
<dbReference type="AlphaFoldDB" id="A0ABD3N8W7"/>
<sequence length="602" mass="67998">MIYDRHGILALEYNRTRRTLATMLLIGVAFSFLTVLNVAAAYSLGDVDPRALQGVWRLTSLDDEGLPFERNRKRGRGFFPPQSASPDPKTIWKLRGFLPMKEFTTFPKSKKSELDNGMNILGQTPKKQTEIFIKIKDDHTFEQCQALRFSDGADEENSLEEKLEMEVSKRERESFAWKGTWDFVDGNLILAADRPEKKPFSVYDDDYGDGSAEADTILVGKVAVQSEESLTENPAIEQSRDASGDDEASVSSSSSSSQPRKGSIDVYLSIPKGKITTGKFMYPKTHPVSHSYSGLYHLSYFLFISSSEYSSALLAMNSLLDTHKSFFEQPIIRPISKGRFQLRQVLGEYNAKLPDNADDVVELFRKSDLVGKRFYLSSFPLPKRKKKFERWDKTENKYVQDEYEPTAREKKEEDLKPGQNMQVMAVELFANNTFSTLFGLGSSTILRGKWSIIGEKRDQLWMMVYRFGFGRSVSGSTFSEGKGVTQDDEKGYWGNIIEVEDGGKDSIEGDPSHWGGKKIEIKGSVIVGWGLEPEPVGRFKMIEIEDVLEEQVGEEEDEEEEYDVMSEDVVIENANNLDSIVGTVEYDNQYSSDPFGLPGAFE</sequence>
<accession>A0ABD3N8W7</accession>
<keyword evidence="2" id="KW-0812">Transmembrane</keyword>
<dbReference type="EMBL" id="JALLAZ020001587">
    <property type="protein sequence ID" value="KAL3772094.1"/>
    <property type="molecule type" value="Genomic_DNA"/>
</dbReference>
<evidence type="ECO:0000313" key="4">
    <source>
        <dbReference type="Proteomes" id="UP001530315"/>
    </source>
</evidence>
<keyword evidence="2" id="KW-0472">Membrane</keyword>
<comment type="caution">
    <text evidence="3">The sequence shown here is derived from an EMBL/GenBank/DDBJ whole genome shotgun (WGS) entry which is preliminary data.</text>
</comment>
<evidence type="ECO:0000256" key="1">
    <source>
        <dbReference type="SAM" id="MobiDB-lite"/>
    </source>
</evidence>
<keyword evidence="4" id="KW-1185">Reference proteome</keyword>
<name>A0ABD3N8W7_9STRA</name>